<feature type="binding site" evidence="10">
    <location>
        <begin position="12"/>
        <end position="14"/>
    </location>
    <ligand>
        <name>UDP-N-acetyl-alpha-D-glucosamine</name>
        <dbReference type="ChEBI" id="CHEBI:57705"/>
    </ligand>
</feature>
<evidence type="ECO:0000256" key="7">
    <source>
        <dbReference type="ARBA" id="ARBA00023136"/>
    </source>
</evidence>
<feature type="binding site" evidence="10">
    <location>
        <position position="122"/>
    </location>
    <ligand>
        <name>UDP-N-acetyl-alpha-D-glucosamine</name>
        <dbReference type="ChEBI" id="CHEBI:57705"/>
    </ligand>
</feature>
<evidence type="ECO:0000259" key="11">
    <source>
        <dbReference type="Pfam" id="PF03033"/>
    </source>
</evidence>
<evidence type="ECO:0000313" key="13">
    <source>
        <dbReference type="EMBL" id="SDB39651.1"/>
    </source>
</evidence>
<evidence type="ECO:0000256" key="6">
    <source>
        <dbReference type="ARBA" id="ARBA00022984"/>
    </source>
</evidence>
<dbReference type="HAMAP" id="MF_00033">
    <property type="entry name" value="MurG"/>
    <property type="match status" value="1"/>
</dbReference>
<accession>A0A1G6D3I9</accession>
<feature type="binding site" evidence="10">
    <location>
        <position position="164"/>
    </location>
    <ligand>
        <name>UDP-N-acetyl-alpha-D-glucosamine</name>
        <dbReference type="ChEBI" id="CHEBI:57705"/>
    </ligand>
</feature>
<evidence type="ECO:0000256" key="9">
    <source>
        <dbReference type="ARBA" id="ARBA00023316"/>
    </source>
</evidence>
<evidence type="ECO:0000256" key="5">
    <source>
        <dbReference type="ARBA" id="ARBA00022960"/>
    </source>
</evidence>
<dbReference type="GO" id="GO:0051301">
    <property type="term" value="P:cell division"/>
    <property type="evidence" value="ECO:0007669"/>
    <property type="project" value="UniProtKB-KW"/>
</dbReference>
<keyword evidence="7 10" id="KW-0472">Membrane</keyword>
<dbReference type="EMBL" id="FMXQ01000006">
    <property type="protein sequence ID" value="SDB39651.1"/>
    <property type="molecule type" value="Genomic_DNA"/>
</dbReference>
<dbReference type="PANTHER" id="PTHR21015">
    <property type="entry name" value="UDP-N-ACETYLGLUCOSAMINE--N-ACETYLMURAMYL-(PENTAPEPTIDE) PYROPHOSPHORYL-UNDECAPRENOL N-ACETYLGLUCOSAMINE TRANSFERASE 1"/>
    <property type="match status" value="1"/>
</dbReference>
<dbReference type="GO" id="GO:0008360">
    <property type="term" value="P:regulation of cell shape"/>
    <property type="evidence" value="ECO:0007669"/>
    <property type="project" value="UniProtKB-KW"/>
</dbReference>
<comment type="pathway">
    <text evidence="10">Cell wall biogenesis; peptidoglycan biosynthesis.</text>
</comment>
<sequence length="371" mass="38798">MTGVVLICAGGTGGHLFPAEALALELGSRGWTVHLATDHRVDSYARDFPAEKIHIIPSATITRDPIAAARAIVQLGRGLFAARRLIRDLKPEVAIGFGGYPTLPPMLAATWARVPTIVHDANAVLGRANTFLARRVTTIATAFDTVKGAEGFADRAVETGNPVRAAVLEAAKTPYPARTADAPFRLLAFGGSQGARFLSDLVPAAAARLSPDTRGRLVVTQQCRPEDLDRVAKAYGEIGVAAELESFFGDMPARIAASHLVVSRSGASTVAELAVIGRPAIMVPLPHALDQDQKANAAILEQAGGGWMVAQADLTPERLAGELEALIADPARLSAAADAARGVGRPNAVENLADLVETVATEKRVNGKAIS</sequence>
<dbReference type="RefSeq" id="WP_090877310.1">
    <property type="nucleotide sequence ID" value="NZ_FMXQ01000006.1"/>
</dbReference>
<keyword evidence="8 10" id="KW-0131">Cell cycle</keyword>
<keyword evidence="4 10" id="KW-0808">Transferase</keyword>
<evidence type="ECO:0000256" key="1">
    <source>
        <dbReference type="ARBA" id="ARBA00022475"/>
    </source>
</evidence>
<keyword evidence="9 10" id="KW-0961">Cell wall biogenesis/degradation</keyword>
<dbReference type="GO" id="GO:0009252">
    <property type="term" value="P:peptidoglycan biosynthetic process"/>
    <property type="evidence" value="ECO:0007669"/>
    <property type="project" value="UniProtKB-UniRule"/>
</dbReference>
<evidence type="ECO:0000256" key="4">
    <source>
        <dbReference type="ARBA" id="ARBA00022679"/>
    </source>
</evidence>
<dbReference type="CDD" id="cd03785">
    <property type="entry name" value="GT28_MurG"/>
    <property type="match status" value="1"/>
</dbReference>
<dbReference type="STRING" id="665467.SAMN02982931_02963"/>
<evidence type="ECO:0000256" key="3">
    <source>
        <dbReference type="ARBA" id="ARBA00022676"/>
    </source>
</evidence>
<protein>
    <recommendedName>
        <fullName evidence="10">UDP-N-acetylglucosamine--N-acetylmuramyl-(pentapeptide) pyrophosphoryl-undecaprenol N-acetylglucosamine transferase</fullName>
        <ecNumber evidence="10">2.4.1.227</ecNumber>
    </recommendedName>
    <alternativeName>
        <fullName evidence="10">Undecaprenyl-PP-MurNAc-pentapeptide-UDPGlcNAc GlcNAc transferase</fullName>
    </alternativeName>
</protein>
<dbReference type="OrthoDB" id="9808936at2"/>
<reference evidence="13 14" key="1">
    <citation type="submission" date="2016-10" db="EMBL/GenBank/DDBJ databases">
        <authorList>
            <person name="de Groot N.N."/>
        </authorList>
    </citation>
    <scope>NUCLEOTIDE SEQUENCE [LARGE SCALE GENOMIC DNA]</scope>
    <source>
        <strain evidence="13 14">ATCC 35022</strain>
    </source>
</reference>
<dbReference type="GO" id="GO:0051991">
    <property type="term" value="F:UDP-N-acetyl-D-glucosamine:N-acetylmuramoyl-L-alanyl-D-glutamyl-meso-2,6-diaminopimelyl-D-alanyl-D-alanine-diphosphoundecaprenol 4-beta-N-acetylglucosaminlytransferase activity"/>
    <property type="evidence" value="ECO:0007669"/>
    <property type="project" value="RHEA"/>
</dbReference>
<comment type="function">
    <text evidence="10">Cell wall formation. Catalyzes the transfer of a GlcNAc subunit on undecaprenyl-pyrophosphoryl-MurNAc-pentapeptide (lipid intermediate I) to form undecaprenyl-pyrophosphoryl-MurNAc-(pentapeptide)GlcNAc (lipid intermediate II).</text>
</comment>
<dbReference type="UniPathway" id="UPA00219"/>
<keyword evidence="3 10" id="KW-0328">Glycosyltransferase</keyword>
<dbReference type="Gene3D" id="3.40.50.2000">
    <property type="entry name" value="Glycogen Phosphorylase B"/>
    <property type="match status" value="2"/>
</dbReference>
<dbReference type="InterPro" id="IPR006009">
    <property type="entry name" value="GlcNAc_MurG"/>
</dbReference>
<feature type="domain" description="Glycosyl transferase family 28 C-terminal" evidence="12">
    <location>
        <begin position="187"/>
        <end position="350"/>
    </location>
</feature>
<comment type="catalytic activity">
    <reaction evidence="10">
        <text>di-trans,octa-cis-undecaprenyl diphospho-N-acetyl-alpha-D-muramoyl-L-alanyl-D-glutamyl-meso-2,6-diaminopimeloyl-D-alanyl-D-alanine + UDP-N-acetyl-alpha-D-glucosamine = di-trans,octa-cis-undecaprenyl diphospho-[N-acetyl-alpha-D-glucosaminyl-(1-&gt;4)]-N-acetyl-alpha-D-muramoyl-L-alanyl-D-glutamyl-meso-2,6-diaminopimeloyl-D-alanyl-D-alanine + UDP + H(+)</text>
        <dbReference type="Rhea" id="RHEA:31227"/>
        <dbReference type="ChEBI" id="CHEBI:15378"/>
        <dbReference type="ChEBI" id="CHEBI:57705"/>
        <dbReference type="ChEBI" id="CHEBI:58223"/>
        <dbReference type="ChEBI" id="CHEBI:61387"/>
        <dbReference type="ChEBI" id="CHEBI:61388"/>
        <dbReference type="EC" id="2.4.1.227"/>
    </reaction>
</comment>
<keyword evidence="2 10" id="KW-0132">Cell division</keyword>
<keyword evidence="5 10" id="KW-0133">Cell shape</keyword>
<dbReference type="GO" id="GO:0071555">
    <property type="term" value="P:cell wall organization"/>
    <property type="evidence" value="ECO:0007669"/>
    <property type="project" value="UniProtKB-KW"/>
</dbReference>
<dbReference type="InterPro" id="IPR007235">
    <property type="entry name" value="Glyco_trans_28_C"/>
</dbReference>
<dbReference type="SUPFAM" id="SSF53756">
    <property type="entry name" value="UDP-Glycosyltransferase/glycogen phosphorylase"/>
    <property type="match status" value="1"/>
</dbReference>
<keyword evidence="6 10" id="KW-0573">Peptidoglycan synthesis</keyword>
<evidence type="ECO:0000256" key="10">
    <source>
        <dbReference type="HAMAP-Rule" id="MF_00033"/>
    </source>
</evidence>
<dbReference type="GO" id="GO:0050511">
    <property type="term" value="F:undecaprenyldiphospho-muramoylpentapeptide beta-N-acetylglucosaminyltransferase activity"/>
    <property type="evidence" value="ECO:0007669"/>
    <property type="project" value="UniProtKB-UniRule"/>
</dbReference>
<dbReference type="PANTHER" id="PTHR21015:SF22">
    <property type="entry name" value="GLYCOSYLTRANSFERASE"/>
    <property type="match status" value="1"/>
</dbReference>
<dbReference type="GO" id="GO:0005886">
    <property type="term" value="C:plasma membrane"/>
    <property type="evidence" value="ECO:0007669"/>
    <property type="project" value="UniProtKB-SubCell"/>
</dbReference>
<evidence type="ECO:0000256" key="2">
    <source>
        <dbReference type="ARBA" id="ARBA00022618"/>
    </source>
</evidence>
<organism evidence="13 14">
    <name type="scientific">Bauldia litoralis</name>
    <dbReference type="NCBI Taxonomy" id="665467"/>
    <lineage>
        <taxon>Bacteria</taxon>
        <taxon>Pseudomonadati</taxon>
        <taxon>Pseudomonadota</taxon>
        <taxon>Alphaproteobacteria</taxon>
        <taxon>Hyphomicrobiales</taxon>
        <taxon>Kaistiaceae</taxon>
        <taxon>Bauldia</taxon>
    </lineage>
</organism>
<dbReference type="NCBIfam" id="TIGR01133">
    <property type="entry name" value="murG"/>
    <property type="match status" value="1"/>
</dbReference>
<feature type="binding site" evidence="10">
    <location>
        <position position="293"/>
    </location>
    <ligand>
        <name>UDP-N-acetyl-alpha-D-glucosamine</name>
        <dbReference type="ChEBI" id="CHEBI:57705"/>
    </ligand>
</feature>
<comment type="subcellular location">
    <subcellularLocation>
        <location evidence="10">Cell membrane</location>
        <topology evidence="10">Peripheral membrane protein</topology>
        <orientation evidence="10">Cytoplasmic side</orientation>
    </subcellularLocation>
</comment>
<feature type="domain" description="Glycosyltransferase family 28 N-terminal" evidence="11">
    <location>
        <begin position="5"/>
        <end position="140"/>
    </location>
</feature>
<comment type="caution">
    <text evidence="10">Lacks conserved residue(s) required for the propagation of feature annotation.</text>
</comment>
<evidence type="ECO:0000313" key="14">
    <source>
        <dbReference type="Proteomes" id="UP000199071"/>
    </source>
</evidence>
<feature type="binding site" evidence="10">
    <location>
        <position position="192"/>
    </location>
    <ligand>
        <name>UDP-N-acetyl-alpha-D-glucosamine</name>
        <dbReference type="ChEBI" id="CHEBI:57705"/>
    </ligand>
</feature>
<gene>
    <name evidence="10" type="primary">murG</name>
    <name evidence="13" type="ORF">SAMN02982931_02963</name>
</gene>
<evidence type="ECO:0000256" key="8">
    <source>
        <dbReference type="ARBA" id="ARBA00023306"/>
    </source>
</evidence>
<evidence type="ECO:0000259" key="12">
    <source>
        <dbReference type="Pfam" id="PF04101"/>
    </source>
</evidence>
<proteinExistence type="inferred from homology"/>
<comment type="similarity">
    <text evidence="10">Belongs to the glycosyltransferase 28 family. MurG subfamily.</text>
</comment>
<name>A0A1G6D3I9_9HYPH</name>
<dbReference type="Proteomes" id="UP000199071">
    <property type="component" value="Unassembled WGS sequence"/>
</dbReference>
<dbReference type="GO" id="GO:0005975">
    <property type="term" value="P:carbohydrate metabolic process"/>
    <property type="evidence" value="ECO:0007669"/>
    <property type="project" value="InterPro"/>
</dbReference>
<dbReference type="AlphaFoldDB" id="A0A1G6D3I9"/>
<dbReference type="Pfam" id="PF03033">
    <property type="entry name" value="Glyco_transf_28"/>
    <property type="match status" value="1"/>
</dbReference>
<keyword evidence="14" id="KW-1185">Reference proteome</keyword>
<dbReference type="EC" id="2.4.1.227" evidence="10"/>
<dbReference type="Pfam" id="PF04101">
    <property type="entry name" value="Glyco_tran_28_C"/>
    <property type="match status" value="1"/>
</dbReference>
<keyword evidence="1 10" id="KW-1003">Cell membrane</keyword>
<dbReference type="InterPro" id="IPR004276">
    <property type="entry name" value="GlycoTrans_28_N"/>
</dbReference>